<feature type="transmembrane region" description="Helical" evidence="1">
    <location>
        <begin position="30"/>
        <end position="52"/>
    </location>
</feature>
<keyword evidence="1" id="KW-1133">Transmembrane helix</keyword>
<proteinExistence type="predicted"/>
<comment type="caution">
    <text evidence="2">The sequence shown here is derived from an EMBL/GenBank/DDBJ whole genome shotgun (WGS) entry which is preliminary data.</text>
</comment>
<sequence length="81" mass="9382">GIVLYLNAREIEYREEIHGKIEAQKKRGRAGSVLCIFIAFGFLSKIFTIFLFDFFNLFPEPELIIRWDGGNLFAINSLEKP</sequence>
<keyword evidence="1" id="KW-0472">Membrane</keyword>
<name>X1UN48_9ZZZZ</name>
<protein>
    <submittedName>
        <fullName evidence="2">Uncharacterized protein</fullName>
    </submittedName>
</protein>
<organism evidence="2">
    <name type="scientific">marine sediment metagenome</name>
    <dbReference type="NCBI Taxonomy" id="412755"/>
    <lineage>
        <taxon>unclassified sequences</taxon>
        <taxon>metagenomes</taxon>
        <taxon>ecological metagenomes</taxon>
    </lineage>
</organism>
<feature type="non-terminal residue" evidence="2">
    <location>
        <position position="1"/>
    </location>
</feature>
<dbReference type="EMBL" id="BARW01041916">
    <property type="protein sequence ID" value="GAJ18939.1"/>
    <property type="molecule type" value="Genomic_DNA"/>
</dbReference>
<evidence type="ECO:0000256" key="1">
    <source>
        <dbReference type="SAM" id="Phobius"/>
    </source>
</evidence>
<gene>
    <name evidence="2" type="ORF">S12H4_62459</name>
</gene>
<accession>X1UN48</accession>
<dbReference type="AlphaFoldDB" id="X1UN48"/>
<reference evidence="2" key="1">
    <citation type="journal article" date="2014" name="Front. Microbiol.">
        <title>High frequency of phylogenetically diverse reductive dehalogenase-homologous genes in deep subseafloor sedimentary metagenomes.</title>
        <authorList>
            <person name="Kawai M."/>
            <person name="Futagami T."/>
            <person name="Toyoda A."/>
            <person name="Takaki Y."/>
            <person name="Nishi S."/>
            <person name="Hori S."/>
            <person name="Arai W."/>
            <person name="Tsubouchi T."/>
            <person name="Morono Y."/>
            <person name="Uchiyama I."/>
            <person name="Ito T."/>
            <person name="Fujiyama A."/>
            <person name="Inagaki F."/>
            <person name="Takami H."/>
        </authorList>
    </citation>
    <scope>NUCLEOTIDE SEQUENCE</scope>
    <source>
        <strain evidence="2">Expedition CK06-06</strain>
    </source>
</reference>
<feature type="non-terminal residue" evidence="2">
    <location>
        <position position="81"/>
    </location>
</feature>
<evidence type="ECO:0000313" key="2">
    <source>
        <dbReference type="EMBL" id="GAJ18939.1"/>
    </source>
</evidence>
<keyword evidence="1" id="KW-0812">Transmembrane</keyword>